<keyword evidence="6" id="KW-1185">Reference proteome</keyword>
<feature type="repeat" description="TPR" evidence="3">
    <location>
        <begin position="25"/>
        <end position="58"/>
    </location>
</feature>
<dbReference type="Pfam" id="PF13181">
    <property type="entry name" value="TPR_8"/>
    <property type="match status" value="1"/>
</dbReference>
<dbReference type="Pfam" id="PF14559">
    <property type="entry name" value="TPR_19"/>
    <property type="match status" value="1"/>
</dbReference>
<dbReference type="Proteomes" id="UP001500298">
    <property type="component" value="Unassembled WGS sequence"/>
</dbReference>
<dbReference type="InterPro" id="IPR011990">
    <property type="entry name" value="TPR-like_helical_dom_sf"/>
</dbReference>
<dbReference type="PANTHER" id="PTHR44858:SF1">
    <property type="entry name" value="UDP-N-ACETYLGLUCOSAMINE--PEPTIDE N-ACETYLGLUCOSAMINYLTRANSFERASE SPINDLY-RELATED"/>
    <property type="match status" value="1"/>
</dbReference>
<keyword evidence="1" id="KW-0677">Repeat</keyword>
<evidence type="ECO:0008006" key="7">
    <source>
        <dbReference type="Google" id="ProtNLM"/>
    </source>
</evidence>
<evidence type="ECO:0000256" key="4">
    <source>
        <dbReference type="SAM" id="SignalP"/>
    </source>
</evidence>
<evidence type="ECO:0000256" key="2">
    <source>
        <dbReference type="ARBA" id="ARBA00022803"/>
    </source>
</evidence>
<proteinExistence type="predicted"/>
<dbReference type="RefSeq" id="WP_345369901.1">
    <property type="nucleotide sequence ID" value="NZ_BAABJX010000020.1"/>
</dbReference>
<comment type="caution">
    <text evidence="5">The sequence shown here is derived from an EMBL/GenBank/DDBJ whole genome shotgun (WGS) entry which is preliminary data.</text>
</comment>
<evidence type="ECO:0000313" key="5">
    <source>
        <dbReference type="EMBL" id="GAA4827920.1"/>
    </source>
</evidence>
<evidence type="ECO:0000313" key="6">
    <source>
        <dbReference type="Proteomes" id="UP001500298"/>
    </source>
</evidence>
<dbReference type="PROSITE" id="PS50005">
    <property type="entry name" value="TPR"/>
    <property type="match status" value="4"/>
</dbReference>
<dbReference type="Pfam" id="PF13432">
    <property type="entry name" value="TPR_16"/>
    <property type="match status" value="1"/>
</dbReference>
<feature type="signal peptide" evidence="4">
    <location>
        <begin position="1"/>
        <end position="23"/>
    </location>
</feature>
<dbReference type="InterPro" id="IPR050498">
    <property type="entry name" value="Ycf3"/>
</dbReference>
<dbReference type="SMART" id="SM00028">
    <property type="entry name" value="TPR"/>
    <property type="match status" value="6"/>
</dbReference>
<dbReference type="PANTHER" id="PTHR44858">
    <property type="entry name" value="TETRATRICOPEPTIDE REPEAT PROTEIN 6"/>
    <property type="match status" value="1"/>
</dbReference>
<dbReference type="SUPFAM" id="SSF48452">
    <property type="entry name" value="TPR-like"/>
    <property type="match status" value="2"/>
</dbReference>
<feature type="repeat" description="TPR" evidence="3">
    <location>
        <begin position="59"/>
        <end position="92"/>
    </location>
</feature>
<gene>
    <name evidence="5" type="ORF">GCM10023331_11020</name>
</gene>
<accession>A0ABP9D423</accession>
<evidence type="ECO:0000256" key="3">
    <source>
        <dbReference type="PROSITE-ProRule" id="PRU00339"/>
    </source>
</evidence>
<feature type="repeat" description="TPR" evidence="3">
    <location>
        <begin position="240"/>
        <end position="273"/>
    </location>
</feature>
<protein>
    <recommendedName>
        <fullName evidence="7">Tetratricopeptide repeat-containing protein</fullName>
    </recommendedName>
</protein>
<keyword evidence="4" id="KW-0732">Signal</keyword>
<organism evidence="5 6">
    <name type="scientific">Algivirga pacifica</name>
    <dbReference type="NCBI Taxonomy" id="1162670"/>
    <lineage>
        <taxon>Bacteria</taxon>
        <taxon>Pseudomonadati</taxon>
        <taxon>Bacteroidota</taxon>
        <taxon>Cytophagia</taxon>
        <taxon>Cytophagales</taxon>
        <taxon>Flammeovirgaceae</taxon>
        <taxon>Algivirga</taxon>
    </lineage>
</organism>
<dbReference type="Gene3D" id="1.25.40.10">
    <property type="entry name" value="Tetratricopeptide repeat domain"/>
    <property type="match status" value="3"/>
</dbReference>
<dbReference type="InterPro" id="IPR019734">
    <property type="entry name" value="TPR_rpt"/>
</dbReference>
<keyword evidence="2 3" id="KW-0802">TPR repeat</keyword>
<evidence type="ECO:0000256" key="1">
    <source>
        <dbReference type="ARBA" id="ARBA00022737"/>
    </source>
</evidence>
<feature type="chain" id="PRO_5045120596" description="Tetratricopeptide repeat-containing protein" evidence="4">
    <location>
        <begin position="24"/>
        <end position="438"/>
    </location>
</feature>
<reference evidence="6" key="1">
    <citation type="journal article" date="2019" name="Int. J. Syst. Evol. Microbiol.">
        <title>The Global Catalogue of Microorganisms (GCM) 10K type strain sequencing project: providing services to taxonomists for standard genome sequencing and annotation.</title>
        <authorList>
            <consortium name="The Broad Institute Genomics Platform"/>
            <consortium name="The Broad Institute Genome Sequencing Center for Infectious Disease"/>
            <person name="Wu L."/>
            <person name="Ma J."/>
        </authorList>
    </citation>
    <scope>NUCLEOTIDE SEQUENCE [LARGE SCALE GENOMIC DNA]</scope>
    <source>
        <strain evidence="6">JCM 18326</strain>
    </source>
</reference>
<sequence length="438" mass="49860">MKRILPLALALVTSLFISLQAQAQVQELIDRSQFMVENNRYEDAIIMLNNAIKIEPNNAELSYKKASIYSSMARFPEAIQALEEATEKDPAYTEAFGLMGDLYSQSKDVAKAIESYDKAFKASKEIEFQYHYKLKIIDQLESYGMIRDLKKHVEDAKKIIGDTFELSYYAAMYYNEVGDHEKALELSEKIVQDIQPVTGTEMYYEQYCIALINLREFETVRKLQDELPGNITFHLQDFTDTYYLSLANAYTSIMDYDESIKALEIAIGLNPLNDEAAQLHKKLVSMKDKESDKVIDAYIKTLASEKNIADKSKKLLSIAQLLFEAGDFSGTVEYINQYQELSLRNARDINVVFMRASAEMQANENGLAIEQVSKIVRNPQFSSKQKVTFYLLLGVAYKKAGDYDAAEQALKNAYAGAYKNVVKHEFKAIRKLRGAQPQ</sequence>
<dbReference type="EMBL" id="BAABJX010000020">
    <property type="protein sequence ID" value="GAA4827920.1"/>
    <property type="molecule type" value="Genomic_DNA"/>
</dbReference>
<feature type="repeat" description="TPR" evidence="3">
    <location>
        <begin position="93"/>
        <end position="126"/>
    </location>
</feature>
<name>A0ABP9D423_9BACT</name>